<evidence type="ECO:0000313" key="3">
    <source>
        <dbReference type="Proteomes" id="UP000077381"/>
    </source>
</evidence>
<keyword evidence="3" id="KW-1185">Reference proteome</keyword>
<dbReference type="PATRIC" id="fig|1716141.3.peg.1296"/>
<accession>A0A177HXH6</accession>
<dbReference type="SUPFAM" id="SSF55961">
    <property type="entry name" value="Bet v1-like"/>
    <property type="match status" value="1"/>
</dbReference>
<dbReference type="InterPro" id="IPR005031">
    <property type="entry name" value="COQ10_START"/>
</dbReference>
<protein>
    <submittedName>
        <fullName evidence="2">Polyketide cyclase / dehydrase and lipid transport</fullName>
    </submittedName>
</protein>
<comment type="caution">
    <text evidence="2">The sequence shown here is derived from an EMBL/GenBank/DDBJ whole genome shotgun (WGS) entry which is preliminary data.</text>
</comment>
<dbReference type="InterPro" id="IPR023393">
    <property type="entry name" value="START-like_dom_sf"/>
</dbReference>
<sequence length="143" mass="15937">MSTLEEHVDIGVPADVAWDSLHRVETYPQFLRGVREARTEGANRAHLDVEAGGRAQEFDTQITDRADQRTMEWKTTSGPDLSGSFSLLPIDQQHTRVQARVEYDPGAVREAFGGPKGFAQATAIERLVRSDLEQFKGLVEQGR</sequence>
<dbReference type="Gene3D" id="3.30.530.20">
    <property type="match status" value="1"/>
</dbReference>
<dbReference type="OrthoDB" id="3695445at2"/>
<dbReference type="STRING" id="1716141.STSP_12280"/>
<dbReference type="PANTHER" id="PTHR33824:SF7">
    <property type="entry name" value="POLYKETIDE CYCLASE_DEHYDRASE AND LIPID TRANSPORT SUPERFAMILY PROTEIN"/>
    <property type="match status" value="1"/>
</dbReference>
<proteinExistence type="predicted"/>
<dbReference type="PANTHER" id="PTHR33824">
    <property type="entry name" value="POLYKETIDE CYCLASE/DEHYDRASE AND LIPID TRANSPORT SUPERFAMILY PROTEIN"/>
    <property type="match status" value="1"/>
</dbReference>
<feature type="domain" description="Coenzyme Q-binding protein COQ10 START" evidence="1">
    <location>
        <begin position="10"/>
        <end position="128"/>
    </location>
</feature>
<evidence type="ECO:0000259" key="1">
    <source>
        <dbReference type="Pfam" id="PF03364"/>
    </source>
</evidence>
<dbReference type="AlphaFoldDB" id="A0A177HXH6"/>
<reference evidence="2 3" key="1">
    <citation type="submission" date="2015-12" db="EMBL/GenBank/DDBJ databases">
        <title>Genome sequence of Streptomyces sp. G25.</title>
        <authorList>
            <person name="Poehlein A."/>
            <person name="Roettig A."/>
            <person name="Hiessl S."/>
            <person name="Hauschild P."/>
            <person name="Schauer J."/>
            <person name="Madkour M.H."/>
            <person name="Al-Ansari A.M."/>
            <person name="Almakishah N.H."/>
            <person name="Steinbuechel A."/>
            <person name="Daniel R."/>
        </authorList>
    </citation>
    <scope>NUCLEOTIDE SEQUENCE [LARGE SCALE GENOMIC DNA]</scope>
    <source>
        <strain evidence="3">G25(2015)</strain>
    </source>
</reference>
<dbReference type="InterPro" id="IPR047137">
    <property type="entry name" value="ORF3"/>
</dbReference>
<dbReference type="EMBL" id="LOHS01000043">
    <property type="protein sequence ID" value="OAH15456.1"/>
    <property type="molecule type" value="Genomic_DNA"/>
</dbReference>
<organism evidence="2 3">
    <name type="scientific">Streptomyces jeddahensis</name>
    <dbReference type="NCBI Taxonomy" id="1716141"/>
    <lineage>
        <taxon>Bacteria</taxon>
        <taxon>Bacillati</taxon>
        <taxon>Actinomycetota</taxon>
        <taxon>Actinomycetes</taxon>
        <taxon>Kitasatosporales</taxon>
        <taxon>Streptomycetaceae</taxon>
        <taxon>Streptomyces</taxon>
    </lineage>
</organism>
<gene>
    <name evidence="2" type="ORF">STSP_12280</name>
</gene>
<evidence type="ECO:0000313" key="2">
    <source>
        <dbReference type="EMBL" id="OAH15456.1"/>
    </source>
</evidence>
<dbReference type="Proteomes" id="UP000077381">
    <property type="component" value="Unassembled WGS sequence"/>
</dbReference>
<name>A0A177HXH6_9ACTN</name>
<dbReference type="RefSeq" id="WP_067273041.1">
    <property type="nucleotide sequence ID" value="NZ_LOHS01000043.1"/>
</dbReference>
<dbReference type="Pfam" id="PF03364">
    <property type="entry name" value="Polyketide_cyc"/>
    <property type="match status" value="1"/>
</dbReference>